<comment type="similarity">
    <text evidence="1">Belongs to the cup family.</text>
</comment>
<protein>
    <submittedName>
        <fullName evidence="4">Ricin B lectin domain-containing protein</fullName>
    </submittedName>
</protein>
<evidence type="ECO:0000313" key="4">
    <source>
        <dbReference type="EMBL" id="KYR01809.1"/>
    </source>
</evidence>
<dbReference type="GO" id="GO:0005737">
    <property type="term" value="C:cytoplasm"/>
    <property type="evidence" value="ECO:0007669"/>
    <property type="project" value="UniProtKB-ARBA"/>
</dbReference>
<reference evidence="4 5" key="1">
    <citation type="submission" date="2015-12" db="EMBL/GenBank/DDBJ databases">
        <title>Dictyostelia acquired genes for synthesis and detection of signals that induce cell-type specialization by lateral gene transfer from prokaryotes.</title>
        <authorList>
            <person name="Gloeckner G."/>
            <person name="Schaap P."/>
        </authorList>
    </citation>
    <scope>NUCLEOTIDE SEQUENCE [LARGE SCALE GENOMIC DNA]</scope>
    <source>
        <strain evidence="4 5">TK</strain>
    </source>
</reference>
<dbReference type="PROSITE" id="PS50231">
    <property type="entry name" value="RICIN_B_LECTIN"/>
    <property type="match status" value="1"/>
</dbReference>
<dbReference type="Proteomes" id="UP000076078">
    <property type="component" value="Unassembled WGS sequence"/>
</dbReference>
<keyword evidence="2 4" id="KW-0430">Lectin</keyword>
<dbReference type="InterPro" id="IPR051780">
    <property type="entry name" value="Ca_Up-reg_Membrane_Reg"/>
</dbReference>
<accession>A0A152A6E8</accession>
<dbReference type="SUPFAM" id="SSF50370">
    <property type="entry name" value="Ricin B-like lectins"/>
    <property type="match status" value="1"/>
</dbReference>
<keyword evidence="5" id="KW-1185">Reference proteome</keyword>
<sequence length="654" mass="72243">MSLINNNNEKNKLVSKEFPINQKIIGNTDSSSIGKIFPLPQWGYIQNQKLSGDGKPLVLNICYNDSTPGTQCIVYEIKGTVNNEMWQITPDGHILSLIAPNTALDIGSPCSNGFNVVINTWSSNGSQLWNLNNDGTITSRLYPQLSLTIDNDIPTCSSNVILCQNPGNGQCYQWQTLPSCPLDKILQQPPTNFIEYQDNPPHLFATAYQDISQYSAKVDSIRSLYTNLSAPLDVYLSLMSEMPCPSGVLEADFVNVRDQLKQEIEYCQAIINLFQNYQTFHSDLFEDNSGRLNQMATLCGLESGSPTSINGTILTLFSGILYTMLSGLPGLENGLSPGGIAGNIIQTLINVAVSAASGSQNAVNPDPFQVELASLWDTLTNNYQALLSAMGTIETTLLSDWGMMQAVYQLIILPSGPQSLAWSADMTSDMVQASVPGYELSLLQMLLPAKYQIYTWNPATTQEPPPSNIPSYCQWTESTGAKLTFYIADRSDTSVFPTQDLMENYIWNQNIQPWDFYQSRNGWNFATAIVRYGFAEYTAGVLTLSNNTPSPISFRVSVKEEEITYQVDTYSSAIAKDFGDDEWSVTVWDYNQNQIAIFQVYLDHLVFQGCEISWGNQSASNGYKFGGPITNQGSYACAASATINVSINLDQQQQ</sequence>
<dbReference type="InterPro" id="IPR000772">
    <property type="entry name" value="Ricin_B_lectin"/>
</dbReference>
<proteinExistence type="inferred from homology"/>
<dbReference type="GO" id="GO:0005634">
    <property type="term" value="C:nucleus"/>
    <property type="evidence" value="ECO:0007669"/>
    <property type="project" value="UniProtKB-ARBA"/>
</dbReference>
<dbReference type="OMA" id="WQIDEND"/>
<dbReference type="AlphaFoldDB" id="A0A152A6E8"/>
<dbReference type="OrthoDB" id="20005at2759"/>
<dbReference type="Pfam" id="PF00652">
    <property type="entry name" value="Ricin_B_lectin"/>
    <property type="match status" value="1"/>
</dbReference>
<dbReference type="Gene3D" id="2.80.10.50">
    <property type="match status" value="1"/>
</dbReference>
<evidence type="ECO:0000313" key="5">
    <source>
        <dbReference type="Proteomes" id="UP000076078"/>
    </source>
</evidence>
<dbReference type="EMBL" id="LODT01000006">
    <property type="protein sequence ID" value="KYR01809.1"/>
    <property type="molecule type" value="Genomic_DNA"/>
</dbReference>
<evidence type="ECO:0000256" key="2">
    <source>
        <dbReference type="ARBA" id="ARBA00022734"/>
    </source>
</evidence>
<dbReference type="GO" id="GO:0030246">
    <property type="term" value="F:carbohydrate binding"/>
    <property type="evidence" value="ECO:0007669"/>
    <property type="project" value="UniProtKB-KW"/>
</dbReference>
<evidence type="ECO:0000259" key="3">
    <source>
        <dbReference type="Pfam" id="PF00652"/>
    </source>
</evidence>
<comment type="caution">
    <text evidence="4">The sequence shown here is derived from an EMBL/GenBank/DDBJ whole genome shotgun (WGS) entry which is preliminary data.</text>
</comment>
<dbReference type="PANTHER" id="PTHR31599">
    <property type="entry name" value="CALCIUM UP-REGULATED PROTEIN A-RELATED"/>
    <property type="match status" value="1"/>
</dbReference>
<evidence type="ECO:0000256" key="1">
    <source>
        <dbReference type="ARBA" id="ARBA00010678"/>
    </source>
</evidence>
<dbReference type="InterPro" id="IPR035992">
    <property type="entry name" value="Ricin_B-like_lectins"/>
</dbReference>
<dbReference type="GO" id="GO:0043157">
    <property type="term" value="P:response to cation stress"/>
    <property type="evidence" value="ECO:0007669"/>
    <property type="project" value="UniProtKB-ARBA"/>
</dbReference>
<feature type="domain" description="Ricin B lectin" evidence="3">
    <location>
        <begin position="57"/>
        <end position="163"/>
    </location>
</feature>
<organism evidence="4 5">
    <name type="scientific">Tieghemostelium lacteum</name>
    <name type="common">Slime mold</name>
    <name type="synonym">Dictyostelium lacteum</name>
    <dbReference type="NCBI Taxonomy" id="361077"/>
    <lineage>
        <taxon>Eukaryota</taxon>
        <taxon>Amoebozoa</taxon>
        <taxon>Evosea</taxon>
        <taxon>Eumycetozoa</taxon>
        <taxon>Dictyostelia</taxon>
        <taxon>Dictyosteliales</taxon>
        <taxon>Raperosteliaceae</taxon>
        <taxon>Tieghemostelium</taxon>
    </lineage>
</organism>
<name>A0A152A6E8_TIELA</name>
<dbReference type="PANTHER" id="PTHR31599:SF3">
    <property type="entry name" value="CALCIUM UP-REGULATED PROTEIN I-RELATED"/>
    <property type="match status" value="1"/>
</dbReference>
<dbReference type="InParanoid" id="A0A152A6E8"/>
<dbReference type="FunCoup" id="A0A152A6E8">
    <property type="interactions" value="371"/>
</dbReference>
<gene>
    <name evidence="4" type="ORF">DLAC_01822</name>
</gene>